<proteinExistence type="predicted"/>
<evidence type="ECO:0000256" key="2">
    <source>
        <dbReference type="ARBA" id="ARBA00022771"/>
    </source>
</evidence>
<protein>
    <recommendedName>
        <fullName evidence="10">Nuclear receptor domain-containing protein</fullName>
    </recommendedName>
</protein>
<evidence type="ECO:0000256" key="9">
    <source>
        <dbReference type="SAM" id="MobiDB-lite"/>
    </source>
</evidence>
<evidence type="ECO:0000313" key="12">
    <source>
        <dbReference type="Proteomes" id="UP001634394"/>
    </source>
</evidence>
<sequence length="269" mass="30588">MDVVDLNIKCEPSSPLGFSRCSQPSFDESFSRDIFADCGSGQDDYGSDKSYQGDSGDGDTSGEISPCSIENGKMDFCSSTFGMDTENQEDMKKLCLVCGDVASGYHYGVSSCEACKAFFKRTIQVTSNFYISCLYSAPCVIRPPPPQLFLHIKKECIYVEFINVLNELSLIGYVEKKNDGILKLRKLNYYNSLQRKKHFCHLEYERGDSLSIYHFDSHMIPIKTLLMHALSLMNRVVSRLLQELISFRVGNSERKYIELCYKLMFCSLY</sequence>
<dbReference type="GO" id="GO:0008270">
    <property type="term" value="F:zinc ion binding"/>
    <property type="evidence" value="ECO:0007669"/>
    <property type="project" value="UniProtKB-KW"/>
</dbReference>
<keyword evidence="12" id="KW-1185">Reference proteome</keyword>
<keyword evidence="1" id="KW-0479">Metal-binding</keyword>
<dbReference type="PRINTS" id="PR00047">
    <property type="entry name" value="STROIDFINGER"/>
</dbReference>
<dbReference type="GO" id="GO:0003677">
    <property type="term" value="F:DNA binding"/>
    <property type="evidence" value="ECO:0007669"/>
    <property type="project" value="UniProtKB-KW"/>
</dbReference>
<keyword evidence="6" id="KW-0804">Transcription</keyword>
<keyword evidence="5" id="KW-0238">DNA-binding</keyword>
<evidence type="ECO:0000256" key="8">
    <source>
        <dbReference type="ARBA" id="ARBA00023242"/>
    </source>
</evidence>
<dbReference type="PROSITE" id="PS00031">
    <property type="entry name" value="NUCLEAR_REC_DBD_1"/>
    <property type="match status" value="1"/>
</dbReference>
<organism evidence="11 12">
    <name type="scientific">Sinanodonta woodiana</name>
    <name type="common">Chinese pond mussel</name>
    <name type="synonym">Anodonta woodiana</name>
    <dbReference type="NCBI Taxonomy" id="1069815"/>
    <lineage>
        <taxon>Eukaryota</taxon>
        <taxon>Metazoa</taxon>
        <taxon>Spiralia</taxon>
        <taxon>Lophotrochozoa</taxon>
        <taxon>Mollusca</taxon>
        <taxon>Bivalvia</taxon>
        <taxon>Autobranchia</taxon>
        <taxon>Heteroconchia</taxon>
        <taxon>Palaeoheterodonta</taxon>
        <taxon>Unionida</taxon>
        <taxon>Unionoidea</taxon>
        <taxon>Unionidae</taxon>
        <taxon>Unioninae</taxon>
        <taxon>Sinanodonta</taxon>
    </lineage>
</organism>
<evidence type="ECO:0000256" key="6">
    <source>
        <dbReference type="ARBA" id="ARBA00023163"/>
    </source>
</evidence>
<keyword evidence="2" id="KW-0863">Zinc-finger</keyword>
<evidence type="ECO:0000259" key="10">
    <source>
        <dbReference type="PROSITE" id="PS51030"/>
    </source>
</evidence>
<gene>
    <name evidence="11" type="ORF">ACJMK2_036859</name>
</gene>
<keyword evidence="7" id="KW-0675">Receptor</keyword>
<keyword evidence="8" id="KW-0539">Nucleus</keyword>
<dbReference type="InterPro" id="IPR001628">
    <property type="entry name" value="Znf_hrmn_rcpt"/>
</dbReference>
<dbReference type="SMART" id="SM00399">
    <property type="entry name" value="ZnF_C4"/>
    <property type="match status" value="1"/>
</dbReference>
<dbReference type="PROSITE" id="PS51030">
    <property type="entry name" value="NUCLEAR_REC_DBD_2"/>
    <property type="match status" value="1"/>
</dbReference>
<evidence type="ECO:0000256" key="3">
    <source>
        <dbReference type="ARBA" id="ARBA00022833"/>
    </source>
</evidence>
<evidence type="ECO:0000256" key="5">
    <source>
        <dbReference type="ARBA" id="ARBA00023125"/>
    </source>
</evidence>
<dbReference type="PANTHER" id="PTHR48092">
    <property type="entry name" value="KNIRPS-RELATED PROTEIN-RELATED"/>
    <property type="match status" value="1"/>
</dbReference>
<evidence type="ECO:0000313" key="11">
    <source>
        <dbReference type="EMBL" id="KAL3873774.1"/>
    </source>
</evidence>
<dbReference type="Gene3D" id="3.30.50.10">
    <property type="entry name" value="Erythroid Transcription Factor GATA-1, subunit A"/>
    <property type="match status" value="1"/>
</dbReference>
<name>A0ABD3WIH9_SINWO</name>
<keyword evidence="3" id="KW-0862">Zinc</keyword>
<reference evidence="11 12" key="1">
    <citation type="submission" date="2024-11" db="EMBL/GenBank/DDBJ databases">
        <title>Chromosome-level genome assembly of the freshwater bivalve Anodonta woodiana.</title>
        <authorList>
            <person name="Chen X."/>
        </authorList>
    </citation>
    <scope>NUCLEOTIDE SEQUENCE [LARGE SCALE GENOMIC DNA]</scope>
    <source>
        <strain evidence="11">MN2024</strain>
        <tissue evidence="11">Gills</tissue>
    </source>
</reference>
<evidence type="ECO:0000256" key="4">
    <source>
        <dbReference type="ARBA" id="ARBA00023015"/>
    </source>
</evidence>
<dbReference type="AlphaFoldDB" id="A0ABD3WIH9"/>
<dbReference type="EMBL" id="JBJQND010000006">
    <property type="protein sequence ID" value="KAL3873774.1"/>
    <property type="molecule type" value="Genomic_DNA"/>
</dbReference>
<dbReference type="InterPro" id="IPR050200">
    <property type="entry name" value="Nuclear_hormone_rcpt_NR3"/>
</dbReference>
<evidence type="ECO:0000256" key="7">
    <source>
        <dbReference type="ARBA" id="ARBA00023170"/>
    </source>
</evidence>
<dbReference type="InterPro" id="IPR013088">
    <property type="entry name" value="Znf_NHR/GATA"/>
</dbReference>
<feature type="domain" description="Nuclear receptor" evidence="10">
    <location>
        <begin position="92"/>
        <end position="180"/>
    </location>
</feature>
<dbReference type="Proteomes" id="UP001634394">
    <property type="component" value="Unassembled WGS sequence"/>
</dbReference>
<feature type="region of interest" description="Disordered" evidence="9">
    <location>
        <begin position="33"/>
        <end position="64"/>
    </location>
</feature>
<accession>A0ABD3WIH9</accession>
<dbReference type="Pfam" id="PF00105">
    <property type="entry name" value="zf-C4"/>
    <property type="match status" value="1"/>
</dbReference>
<evidence type="ECO:0000256" key="1">
    <source>
        <dbReference type="ARBA" id="ARBA00022723"/>
    </source>
</evidence>
<keyword evidence="4" id="KW-0805">Transcription regulation</keyword>
<comment type="caution">
    <text evidence="11">The sequence shown here is derived from an EMBL/GenBank/DDBJ whole genome shotgun (WGS) entry which is preliminary data.</text>
</comment>
<dbReference type="SUPFAM" id="SSF57716">
    <property type="entry name" value="Glucocorticoid receptor-like (DNA-binding domain)"/>
    <property type="match status" value="1"/>
</dbReference>